<name>A0A401QCG7_SCYTO</name>
<evidence type="ECO:0000259" key="3">
    <source>
        <dbReference type="Pfam" id="PF05986"/>
    </source>
</evidence>
<reference evidence="5 6" key="1">
    <citation type="journal article" date="2018" name="Nat. Ecol. Evol.">
        <title>Shark genomes provide insights into elasmobranch evolution and the origin of vertebrates.</title>
        <authorList>
            <person name="Hara Y"/>
            <person name="Yamaguchi K"/>
            <person name="Onimaru K"/>
            <person name="Kadota M"/>
            <person name="Koyanagi M"/>
            <person name="Keeley SD"/>
            <person name="Tatsumi K"/>
            <person name="Tanaka K"/>
            <person name="Motone F"/>
            <person name="Kageyama Y"/>
            <person name="Nozu R"/>
            <person name="Adachi N"/>
            <person name="Nishimura O"/>
            <person name="Nakagawa R"/>
            <person name="Tanegashima C"/>
            <person name="Kiyatake I"/>
            <person name="Matsumoto R"/>
            <person name="Murakumo K"/>
            <person name="Nishida K"/>
            <person name="Terakita A"/>
            <person name="Kuratani S"/>
            <person name="Sato K"/>
            <person name="Hyodo S Kuraku.S."/>
        </authorList>
    </citation>
    <scope>NUCLEOTIDE SEQUENCE [LARGE SCALE GENOMIC DNA]</scope>
</reference>
<dbReference type="GO" id="GO:0005576">
    <property type="term" value="C:extracellular region"/>
    <property type="evidence" value="ECO:0007669"/>
    <property type="project" value="UniProtKB-SubCell"/>
</dbReference>
<keyword evidence="6" id="KW-1185">Reference proteome</keyword>
<dbReference type="Pfam" id="PF19236">
    <property type="entry name" value="ADAMTS_CR_3"/>
    <property type="match status" value="1"/>
</dbReference>
<protein>
    <recommendedName>
        <fullName evidence="7">ADAMTS cysteine-rich domain-containing protein</fullName>
    </recommendedName>
</protein>
<accession>A0A401QCG7</accession>
<dbReference type="Pfam" id="PF05986">
    <property type="entry name" value="ADAMTS_spacer1"/>
    <property type="match status" value="1"/>
</dbReference>
<evidence type="ECO:0000313" key="5">
    <source>
        <dbReference type="EMBL" id="GCB83046.1"/>
    </source>
</evidence>
<dbReference type="InterPro" id="IPR013273">
    <property type="entry name" value="ADAMTS/ADAMTS-like"/>
</dbReference>
<gene>
    <name evidence="5" type="ORF">scyTo_0023632</name>
</gene>
<dbReference type="GO" id="GO:0030198">
    <property type="term" value="P:extracellular matrix organization"/>
    <property type="evidence" value="ECO:0007669"/>
    <property type="project" value="InterPro"/>
</dbReference>
<evidence type="ECO:0000256" key="1">
    <source>
        <dbReference type="ARBA" id="ARBA00004613"/>
    </source>
</evidence>
<comment type="caution">
    <text evidence="5">The sequence shown here is derived from an EMBL/GenBank/DDBJ whole genome shotgun (WGS) entry which is preliminary data.</text>
</comment>
<evidence type="ECO:0000313" key="6">
    <source>
        <dbReference type="Proteomes" id="UP000288216"/>
    </source>
</evidence>
<evidence type="ECO:0000256" key="2">
    <source>
        <dbReference type="ARBA" id="ARBA00022525"/>
    </source>
</evidence>
<dbReference type="Proteomes" id="UP000288216">
    <property type="component" value="Unassembled WGS sequence"/>
</dbReference>
<dbReference type="InterPro" id="IPR050439">
    <property type="entry name" value="ADAMTS_ADAMTS-like"/>
</dbReference>
<dbReference type="GO" id="GO:0006508">
    <property type="term" value="P:proteolysis"/>
    <property type="evidence" value="ECO:0007669"/>
    <property type="project" value="TreeGrafter"/>
</dbReference>
<comment type="subcellular location">
    <subcellularLocation>
        <location evidence="1">Secreted</location>
    </subcellularLocation>
</comment>
<feature type="domain" description="ADAMTS/ADAMTS-like Spacer 1" evidence="3">
    <location>
        <begin position="66"/>
        <end position="100"/>
    </location>
</feature>
<sequence length="100" mass="10964">MSRAESFVDGTRCEMSDSAATSSYRLCVMGRCRIFGCDGKLDSGQMMDNCRVCGGNNSSCRRLVSSFTEGTAREYVTFLTVPPQSTNVRISNNQAVFSHL</sequence>
<dbReference type="PRINTS" id="PR01857">
    <property type="entry name" value="ADAMTSFAMILY"/>
</dbReference>
<dbReference type="STRING" id="75743.A0A401QCG7"/>
<dbReference type="GO" id="GO:0031012">
    <property type="term" value="C:extracellular matrix"/>
    <property type="evidence" value="ECO:0007669"/>
    <property type="project" value="TreeGrafter"/>
</dbReference>
<dbReference type="EMBL" id="BFAA01031545">
    <property type="protein sequence ID" value="GCB83046.1"/>
    <property type="molecule type" value="Genomic_DNA"/>
</dbReference>
<dbReference type="InterPro" id="IPR045371">
    <property type="entry name" value="ADAMTS_CR_3"/>
</dbReference>
<dbReference type="AlphaFoldDB" id="A0A401QCG7"/>
<dbReference type="Gene3D" id="2.60.120.830">
    <property type="match status" value="1"/>
</dbReference>
<dbReference type="InterPro" id="IPR010294">
    <property type="entry name" value="ADAMTS_spacer1"/>
</dbReference>
<dbReference type="PANTHER" id="PTHR13723">
    <property type="entry name" value="ADAMTS A DISINTEGRIN AND METALLOPROTEASE WITH THROMBOSPONDIN MOTIFS PROTEASE"/>
    <property type="match status" value="1"/>
</dbReference>
<dbReference type="OrthoDB" id="9942326at2759"/>
<dbReference type="GO" id="GO:0004222">
    <property type="term" value="F:metalloendopeptidase activity"/>
    <property type="evidence" value="ECO:0007669"/>
    <property type="project" value="TreeGrafter"/>
</dbReference>
<proteinExistence type="predicted"/>
<dbReference type="PANTHER" id="PTHR13723:SF20">
    <property type="entry name" value="A DISINTEGRIN AND METALLOPROTEINASE WITH THROMBOSPONDIN MOTIFS 13"/>
    <property type="match status" value="1"/>
</dbReference>
<evidence type="ECO:0008006" key="7">
    <source>
        <dbReference type="Google" id="ProtNLM"/>
    </source>
</evidence>
<feature type="domain" description="ADAMTS/ADAMTS-like cysteine-rich" evidence="4">
    <location>
        <begin position="1"/>
        <end position="60"/>
    </location>
</feature>
<organism evidence="5 6">
    <name type="scientific">Scyliorhinus torazame</name>
    <name type="common">Cloudy catshark</name>
    <name type="synonym">Catulus torazame</name>
    <dbReference type="NCBI Taxonomy" id="75743"/>
    <lineage>
        <taxon>Eukaryota</taxon>
        <taxon>Metazoa</taxon>
        <taxon>Chordata</taxon>
        <taxon>Craniata</taxon>
        <taxon>Vertebrata</taxon>
        <taxon>Chondrichthyes</taxon>
        <taxon>Elasmobranchii</taxon>
        <taxon>Galeomorphii</taxon>
        <taxon>Galeoidea</taxon>
        <taxon>Carcharhiniformes</taxon>
        <taxon>Scyliorhinidae</taxon>
        <taxon>Scyliorhinus</taxon>
    </lineage>
</organism>
<keyword evidence="2" id="KW-0964">Secreted</keyword>
<evidence type="ECO:0000259" key="4">
    <source>
        <dbReference type="Pfam" id="PF19236"/>
    </source>
</evidence>
<feature type="non-terminal residue" evidence="5">
    <location>
        <position position="100"/>
    </location>
</feature>